<reference evidence="3" key="1">
    <citation type="journal article" date="2014" name="Int. J. Syst. Evol. Microbiol.">
        <title>Complete genome sequence of Corynebacterium casei LMG S-19264T (=DSM 44701T), isolated from a smear-ripened cheese.</title>
        <authorList>
            <consortium name="US DOE Joint Genome Institute (JGI-PGF)"/>
            <person name="Walter F."/>
            <person name="Albersmeier A."/>
            <person name="Kalinowski J."/>
            <person name="Ruckert C."/>
        </authorList>
    </citation>
    <scope>NUCLEOTIDE SEQUENCE</scope>
    <source>
        <strain evidence="3">CGMCC 1.12813</strain>
    </source>
</reference>
<dbReference type="EMBL" id="BMGB01000002">
    <property type="protein sequence ID" value="GGB12473.1"/>
    <property type="molecule type" value="Genomic_DNA"/>
</dbReference>
<gene>
    <name evidence="3" type="ORF">GCM10010979_28520</name>
</gene>
<proteinExistence type="predicted"/>
<feature type="transmembrane region" description="Helical" evidence="2">
    <location>
        <begin position="382"/>
        <end position="401"/>
    </location>
</feature>
<dbReference type="AlphaFoldDB" id="A0A916WMN9"/>
<reference evidence="3" key="2">
    <citation type="submission" date="2020-09" db="EMBL/GenBank/DDBJ databases">
        <authorList>
            <person name="Sun Q."/>
            <person name="Zhou Y."/>
        </authorList>
    </citation>
    <scope>NUCLEOTIDE SEQUENCE</scope>
    <source>
        <strain evidence="3">CGMCC 1.12813</strain>
    </source>
</reference>
<feature type="transmembrane region" description="Helical" evidence="2">
    <location>
        <begin position="338"/>
        <end position="362"/>
    </location>
</feature>
<feature type="transmembrane region" description="Helical" evidence="2">
    <location>
        <begin position="113"/>
        <end position="137"/>
    </location>
</feature>
<keyword evidence="2" id="KW-0812">Transmembrane</keyword>
<feature type="transmembrane region" description="Helical" evidence="2">
    <location>
        <begin position="143"/>
        <end position="164"/>
    </location>
</feature>
<evidence type="ECO:0000313" key="4">
    <source>
        <dbReference type="Proteomes" id="UP000606922"/>
    </source>
</evidence>
<feature type="transmembrane region" description="Helical" evidence="2">
    <location>
        <begin position="245"/>
        <end position="267"/>
    </location>
</feature>
<feature type="transmembrane region" description="Helical" evidence="2">
    <location>
        <begin position="83"/>
        <end position="101"/>
    </location>
</feature>
<evidence type="ECO:0000313" key="3">
    <source>
        <dbReference type="EMBL" id="GGB12473.1"/>
    </source>
</evidence>
<keyword evidence="2" id="KW-1133">Transmembrane helix</keyword>
<protein>
    <submittedName>
        <fullName evidence="3">Uncharacterized protein</fullName>
    </submittedName>
</protein>
<keyword evidence="4" id="KW-1185">Reference proteome</keyword>
<feature type="transmembrane region" description="Helical" evidence="2">
    <location>
        <begin position="204"/>
        <end position="225"/>
    </location>
</feature>
<feature type="transmembrane region" description="Helical" evidence="2">
    <location>
        <begin position="53"/>
        <end position="77"/>
    </location>
</feature>
<keyword evidence="2" id="KW-0472">Membrane</keyword>
<accession>A0A916WMN9</accession>
<evidence type="ECO:0000256" key="2">
    <source>
        <dbReference type="SAM" id="Phobius"/>
    </source>
</evidence>
<feature type="transmembrane region" description="Helical" evidence="2">
    <location>
        <begin position="304"/>
        <end position="326"/>
    </location>
</feature>
<evidence type="ECO:0000256" key="1">
    <source>
        <dbReference type="SAM" id="MobiDB-lite"/>
    </source>
</evidence>
<dbReference type="Pfam" id="PF19877">
    <property type="entry name" value="DUF6350"/>
    <property type="match status" value="1"/>
</dbReference>
<name>A0A916WMN9_9MICO</name>
<sequence length="445" mass="44505">MNRSLTALFAAFEAALVVAIGVGISLAPLTILWGVQFGFQVDWIVFWRASADIWLVGHGVDMIFALDPATAATLGLAGADAAFPVRIAALGFAMLTVLLGVRAGRRVAETNFLLLGELVAVGTFGLLSLAVTLSALHPLARPSIVQGAIVPTLIFGAAVFVGSLRSHRPSTDATIQPIRAAITKQLLRMPRGLRVSAATALRGGLASATAVIAVAAVLLAVLVAVNYAQIVGLYEGLHTEVLGGAALTLAQLAFIPTFVIWAASWLVGPGFAIGVGSSVSPLGTSLGPIPAIPVFGALPTGDLSFGFVGLLVPVVAAFLAAALLRPKFSAAIGDSSRIGWTVATGLGMGLVGGVALGLLASFASGAAGPGRLSQVGPDPLSVGLWAGVEIGLAALLGLLAAPRRSASDDKAAPASSSSAASSSTSASSSGTASSSGETEVLTAPR</sequence>
<dbReference type="Proteomes" id="UP000606922">
    <property type="component" value="Unassembled WGS sequence"/>
</dbReference>
<feature type="compositionally biased region" description="Low complexity" evidence="1">
    <location>
        <begin position="412"/>
        <end position="436"/>
    </location>
</feature>
<dbReference type="RefSeq" id="WP_229733427.1">
    <property type="nucleotide sequence ID" value="NZ_BMGB01000002.1"/>
</dbReference>
<comment type="caution">
    <text evidence="3">The sequence shown here is derived from an EMBL/GenBank/DDBJ whole genome shotgun (WGS) entry which is preliminary data.</text>
</comment>
<feature type="region of interest" description="Disordered" evidence="1">
    <location>
        <begin position="408"/>
        <end position="445"/>
    </location>
</feature>
<organism evidence="3 4">
    <name type="scientific">Conyzicola nivalis</name>
    <dbReference type="NCBI Taxonomy" id="1477021"/>
    <lineage>
        <taxon>Bacteria</taxon>
        <taxon>Bacillati</taxon>
        <taxon>Actinomycetota</taxon>
        <taxon>Actinomycetes</taxon>
        <taxon>Micrococcales</taxon>
        <taxon>Microbacteriaceae</taxon>
        <taxon>Conyzicola</taxon>
    </lineage>
</organism>
<dbReference type="InterPro" id="IPR045931">
    <property type="entry name" value="DUF6350"/>
</dbReference>
<feature type="transmembrane region" description="Helical" evidence="2">
    <location>
        <begin position="279"/>
        <end position="298"/>
    </location>
</feature>